<dbReference type="GO" id="GO:0045454">
    <property type="term" value="P:cell redox homeostasis"/>
    <property type="evidence" value="ECO:0007669"/>
    <property type="project" value="TreeGrafter"/>
</dbReference>
<protein>
    <recommendedName>
        <fullName evidence="6">Thioredoxin</fullName>
    </recommendedName>
</protein>
<sequence length="108" mass="11746">MSALPEVTDATFRTEVLDADDTVLVKSWADWCPPCRALDPILDTLAAEQHPGLRIVGINADDNPRIAAEYRVLGLPTMKVFQGGEVVKTVLGAKPAPALRAEFADYLR</sequence>
<organism evidence="9 10">
    <name type="scientific">Diaminobutyricimonas aerilata</name>
    <dbReference type="NCBI Taxonomy" id="1162967"/>
    <lineage>
        <taxon>Bacteria</taxon>
        <taxon>Bacillati</taxon>
        <taxon>Actinomycetota</taxon>
        <taxon>Actinomycetes</taxon>
        <taxon>Micrococcales</taxon>
        <taxon>Microbacteriaceae</taxon>
        <taxon>Diaminobutyricimonas</taxon>
    </lineage>
</organism>
<gene>
    <name evidence="9" type="ORF">CLV46_2685</name>
</gene>
<dbReference type="PIRSF" id="PIRSF000077">
    <property type="entry name" value="Thioredoxin"/>
    <property type="match status" value="1"/>
</dbReference>
<comment type="caution">
    <text evidence="9">The sequence shown here is derived from an EMBL/GenBank/DDBJ whole genome shotgun (WGS) entry which is preliminary data.</text>
</comment>
<dbReference type="GO" id="GO:0015035">
    <property type="term" value="F:protein-disulfide reductase activity"/>
    <property type="evidence" value="ECO:0007669"/>
    <property type="project" value="InterPro"/>
</dbReference>
<dbReference type="PANTHER" id="PTHR45663:SF11">
    <property type="entry name" value="GEO12009P1"/>
    <property type="match status" value="1"/>
</dbReference>
<dbReference type="SUPFAM" id="SSF52833">
    <property type="entry name" value="Thioredoxin-like"/>
    <property type="match status" value="1"/>
</dbReference>
<dbReference type="CDD" id="cd02947">
    <property type="entry name" value="TRX_family"/>
    <property type="match status" value="1"/>
</dbReference>
<dbReference type="EMBL" id="PGFF01000001">
    <property type="protein sequence ID" value="PJJ73101.1"/>
    <property type="molecule type" value="Genomic_DNA"/>
</dbReference>
<dbReference type="GO" id="GO:0005829">
    <property type="term" value="C:cytosol"/>
    <property type="evidence" value="ECO:0007669"/>
    <property type="project" value="TreeGrafter"/>
</dbReference>
<keyword evidence="5 7" id="KW-0676">Redox-active center</keyword>
<evidence type="ECO:0000256" key="6">
    <source>
        <dbReference type="PIRNR" id="PIRNR000077"/>
    </source>
</evidence>
<accession>A0A2M9CMH1</accession>
<keyword evidence="10" id="KW-1185">Reference proteome</keyword>
<feature type="domain" description="Thioredoxin" evidence="8">
    <location>
        <begin position="1"/>
        <end position="108"/>
    </location>
</feature>
<evidence type="ECO:0000259" key="8">
    <source>
        <dbReference type="PROSITE" id="PS51352"/>
    </source>
</evidence>
<dbReference type="Gene3D" id="3.40.30.10">
    <property type="entry name" value="Glutaredoxin"/>
    <property type="match status" value="1"/>
</dbReference>
<dbReference type="PROSITE" id="PS51352">
    <property type="entry name" value="THIOREDOXIN_2"/>
    <property type="match status" value="1"/>
</dbReference>
<evidence type="ECO:0000256" key="5">
    <source>
        <dbReference type="ARBA" id="ARBA00023284"/>
    </source>
</evidence>
<comment type="similarity">
    <text evidence="1 6">Belongs to the thioredoxin family.</text>
</comment>
<evidence type="ECO:0000256" key="2">
    <source>
        <dbReference type="ARBA" id="ARBA00022448"/>
    </source>
</evidence>
<proteinExistence type="inferred from homology"/>
<evidence type="ECO:0000256" key="7">
    <source>
        <dbReference type="PIRSR" id="PIRSR000077-4"/>
    </source>
</evidence>
<dbReference type="InterPro" id="IPR036249">
    <property type="entry name" value="Thioredoxin-like_sf"/>
</dbReference>
<dbReference type="RefSeq" id="WP_100365227.1">
    <property type="nucleotide sequence ID" value="NZ_PGFF01000001.1"/>
</dbReference>
<feature type="disulfide bond" description="Redox-active" evidence="7">
    <location>
        <begin position="32"/>
        <end position="35"/>
    </location>
</feature>
<dbReference type="Proteomes" id="UP000228758">
    <property type="component" value="Unassembled WGS sequence"/>
</dbReference>
<dbReference type="AlphaFoldDB" id="A0A2M9CMH1"/>
<dbReference type="InterPro" id="IPR005746">
    <property type="entry name" value="Thioredoxin"/>
</dbReference>
<keyword evidence="2" id="KW-0813">Transport</keyword>
<dbReference type="InterPro" id="IPR013766">
    <property type="entry name" value="Thioredoxin_domain"/>
</dbReference>
<evidence type="ECO:0000313" key="10">
    <source>
        <dbReference type="Proteomes" id="UP000228758"/>
    </source>
</evidence>
<dbReference type="PRINTS" id="PR00421">
    <property type="entry name" value="THIOREDOXIN"/>
</dbReference>
<evidence type="ECO:0000256" key="3">
    <source>
        <dbReference type="ARBA" id="ARBA00022982"/>
    </source>
</evidence>
<keyword evidence="3" id="KW-0249">Electron transport</keyword>
<keyword evidence="4 7" id="KW-1015">Disulfide bond</keyword>
<dbReference type="OrthoDB" id="9790390at2"/>
<name>A0A2M9CMH1_9MICO</name>
<evidence type="ECO:0000256" key="4">
    <source>
        <dbReference type="ARBA" id="ARBA00023157"/>
    </source>
</evidence>
<evidence type="ECO:0000313" key="9">
    <source>
        <dbReference type="EMBL" id="PJJ73101.1"/>
    </source>
</evidence>
<dbReference type="PANTHER" id="PTHR45663">
    <property type="entry name" value="GEO12009P1"/>
    <property type="match status" value="1"/>
</dbReference>
<evidence type="ECO:0000256" key="1">
    <source>
        <dbReference type="ARBA" id="ARBA00008987"/>
    </source>
</evidence>
<reference evidence="9 10" key="1">
    <citation type="submission" date="2017-11" db="EMBL/GenBank/DDBJ databases">
        <title>Genomic Encyclopedia of Archaeal and Bacterial Type Strains, Phase II (KMG-II): From Individual Species to Whole Genera.</title>
        <authorList>
            <person name="Goeker M."/>
        </authorList>
    </citation>
    <scope>NUCLEOTIDE SEQUENCE [LARGE SCALE GENOMIC DNA]</scope>
    <source>
        <strain evidence="9 10">DSM 27393</strain>
    </source>
</reference>
<dbReference type="Pfam" id="PF00085">
    <property type="entry name" value="Thioredoxin"/>
    <property type="match status" value="1"/>
</dbReference>